<keyword evidence="6" id="KW-0418">Kinase</keyword>
<dbReference type="PROSITE" id="PS00794">
    <property type="entry name" value="HPPK"/>
    <property type="match status" value="1"/>
</dbReference>
<evidence type="ECO:0000256" key="10">
    <source>
        <dbReference type="SAM" id="MobiDB-lite"/>
    </source>
</evidence>
<dbReference type="SUPFAM" id="SSF55620">
    <property type="entry name" value="Tetrahydrobiopterin biosynthesis enzymes-like"/>
    <property type="match status" value="1"/>
</dbReference>
<dbReference type="EC" id="2.7.6.3" evidence="9"/>
<dbReference type="CDD" id="cd00483">
    <property type="entry name" value="HPPK"/>
    <property type="match status" value="1"/>
</dbReference>
<evidence type="ECO:0000313" key="12">
    <source>
        <dbReference type="EMBL" id="MFC4805646.1"/>
    </source>
</evidence>
<dbReference type="GO" id="GO:0003848">
    <property type="term" value="F:2-amino-4-hydroxy-6-hydroxymethyldihydropteridine diphosphokinase activity"/>
    <property type="evidence" value="ECO:0007669"/>
    <property type="project" value="UniProtKB-EC"/>
</dbReference>
<keyword evidence="5" id="KW-0547">Nucleotide-binding</keyword>
<sequence>MDYISISDLLIFANHGVFEEEKRLGQKFLLDIRLGLSTQHAALHNDLESSVHYGLLSQEVERLFRSRSHDLIETCAEEVAQFILKTYPLVEEVFVRVKKPWAPVHLPLDTVCVEVSRKRHRAFLGLGSNMGDSEAFLNTAIQRIQDEYTTLLQASSLYRTKAWGRTEQPDFLNQVVEVQTSYEAMELLRKLQNIELELGRERKIHWGPRTVDIDILFFDDIKSYTKELILPHPYVEERDFVLEPMNEIAPHFIHPILNKPIRKLWKKLQETSAPEFQTNREQTPPSDNTTVQ</sequence>
<dbReference type="SUPFAM" id="SSF55083">
    <property type="entry name" value="6-hydroxymethyl-7,8-dihydropterin pyrophosphokinase, HPPK"/>
    <property type="match status" value="1"/>
</dbReference>
<dbReference type="PANTHER" id="PTHR43071:SF1">
    <property type="entry name" value="2-AMINO-4-HYDROXY-6-HYDROXYMETHYLDIHYDROPTERIDINE PYROPHOSPHOKINASE"/>
    <property type="match status" value="1"/>
</dbReference>
<comment type="catalytic activity">
    <reaction evidence="9">
        <text>7,8-dihydroneopterin = 6-hydroxymethyl-7,8-dihydropterin + glycolaldehyde</text>
        <dbReference type="Rhea" id="RHEA:10540"/>
        <dbReference type="ChEBI" id="CHEBI:17001"/>
        <dbReference type="ChEBI" id="CHEBI:17071"/>
        <dbReference type="ChEBI" id="CHEBI:44841"/>
        <dbReference type="EC" id="4.1.2.25"/>
    </reaction>
</comment>
<feature type="domain" description="7,8-dihydro-6-hydroxymethylpterin-pyrophosphokinase" evidence="11">
    <location>
        <begin position="205"/>
        <end position="216"/>
    </location>
</feature>
<comment type="similarity">
    <text evidence="9">Belongs to the DHNA family.</text>
</comment>
<dbReference type="InterPro" id="IPR006157">
    <property type="entry name" value="FolB_dom"/>
</dbReference>
<keyword evidence="7" id="KW-0067">ATP-binding</keyword>
<comment type="pathway">
    <text evidence="2">Cofactor biosynthesis; tetrahydrofolate biosynthesis; 2-amino-4-hydroxy-6-hydroxymethyl-7,8-dihydropteridine diphosphate from 7,8-dihydroneopterin triphosphate: step 4/4.</text>
</comment>
<reference evidence="13" key="1">
    <citation type="journal article" date="2019" name="Int. J. Syst. Evol. Microbiol.">
        <title>The Global Catalogue of Microorganisms (GCM) 10K type strain sequencing project: providing services to taxonomists for standard genome sequencing and annotation.</title>
        <authorList>
            <consortium name="The Broad Institute Genomics Platform"/>
            <consortium name="The Broad Institute Genome Sequencing Center for Infectious Disease"/>
            <person name="Wu L."/>
            <person name="Ma J."/>
        </authorList>
    </citation>
    <scope>NUCLEOTIDE SEQUENCE [LARGE SCALE GENOMIC DNA]</scope>
    <source>
        <strain evidence="13">CCUG 46385</strain>
    </source>
</reference>
<protein>
    <recommendedName>
        <fullName evidence="9">Bifunctional folate synthesis protein</fullName>
    </recommendedName>
    <domain>
        <recommendedName>
            <fullName evidence="9">Dihydroneopterin aldolase</fullName>
            <shortName evidence="9">DHNA</shortName>
            <ecNumber evidence="9">4.1.2.25</ecNumber>
        </recommendedName>
        <alternativeName>
            <fullName evidence="9">7,8-dihydroneopterin aldolase</fullName>
        </alternativeName>
    </domain>
    <domain>
        <recommendedName>
            <fullName evidence="9">2-amino-4-hydroxy-6-hydroxymethyldihydropteridine pyrophosphokinase</fullName>
            <ecNumber evidence="9">2.7.6.3</ecNumber>
        </recommendedName>
        <alternativeName>
            <fullName evidence="9">6-hydroxymethyl-7,8-dihydropterin pyrophosphokinase</fullName>
            <shortName evidence="9">PPPK</shortName>
        </alternativeName>
        <alternativeName>
            <fullName evidence="9">7,8-dihydro-6-hydroxymethylpterin pyrophosphokinase</fullName>
            <shortName evidence="9">HPPK</shortName>
        </alternativeName>
    </domain>
</protein>
<proteinExistence type="inferred from homology"/>
<dbReference type="Gene3D" id="3.30.70.560">
    <property type="entry name" value="7,8-Dihydro-6-hydroxymethylpterin-pyrophosphokinase HPPK"/>
    <property type="match status" value="1"/>
</dbReference>
<dbReference type="PANTHER" id="PTHR43071">
    <property type="entry name" value="2-AMINO-4-HYDROXY-6-HYDROXYMETHYLDIHYDROPTERIDINE PYROPHOSPHOKINASE"/>
    <property type="match status" value="1"/>
</dbReference>
<dbReference type="InterPro" id="IPR035907">
    <property type="entry name" value="Hppk_sf"/>
</dbReference>
<dbReference type="Pfam" id="PF02152">
    <property type="entry name" value="FolB"/>
    <property type="match status" value="1"/>
</dbReference>
<dbReference type="CDD" id="cd00534">
    <property type="entry name" value="DHNA_DHNTPE"/>
    <property type="match status" value="1"/>
</dbReference>
<dbReference type="NCBIfam" id="TIGR00526">
    <property type="entry name" value="folB_dom"/>
    <property type="match status" value="1"/>
</dbReference>
<keyword evidence="8 9" id="KW-0289">Folate biosynthesis</keyword>
<evidence type="ECO:0000256" key="4">
    <source>
        <dbReference type="ARBA" id="ARBA00022679"/>
    </source>
</evidence>
<keyword evidence="9" id="KW-0456">Lyase</keyword>
<dbReference type="Pfam" id="PF01288">
    <property type="entry name" value="HPPK"/>
    <property type="match status" value="1"/>
</dbReference>
<evidence type="ECO:0000256" key="2">
    <source>
        <dbReference type="ARBA" id="ARBA00005051"/>
    </source>
</evidence>
<dbReference type="EC" id="4.1.2.25" evidence="9"/>
<evidence type="ECO:0000313" key="13">
    <source>
        <dbReference type="Proteomes" id="UP001595916"/>
    </source>
</evidence>
<keyword evidence="13" id="KW-1185">Reference proteome</keyword>
<evidence type="ECO:0000256" key="5">
    <source>
        <dbReference type="ARBA" id="ARBA00022741"/>
    </source>
</evidence>
<comment type="caution">
    <text evidence="12">The sequence shown here is derived from an EMBL/GenBank/DDBJ whole genome shotgun (WGS) entry which is preliminary data.</text>
</comment>
<organism evidence="12 13">
    <name type="scientific">Filifactor villosus</name>
    <dbReference type="NCBI Taxonomy" id="29374"/>
    <lineage>
        <taxon>Bacteria</taxon>
        <taxon>Bacillati</taxon>
        <taxon>Bacillota</taxon>
        <taxon>Clostridia</taxon>
        <taxon>Peptostreptococcales</taxon>
        <taxon>Filifactoraceae</taxon>
        <taxon>Filifactor</taxon>
    </lineage>
</organism>
<evidence type="ECO:0000256" key="6">
    <source>
        <dbReference type="ARBA" id="ARBA00022777"/>
    </source>
</evidence>
<dbReference type="Proteomes" id="UP001595916">
    <property type="component" value="Unassembled WGS sequence"/>
</dbReference>
<gene>
    <name evidence="12" type="primary">folK</name>
    <name evidence="12" type="ORF">ACFO4R_11285</name>
</gene>
<dbReference type="Gene3D" id="3.30.1130.10">
    <property type="match status" value="1"/>
</dbReference>
<evidence type="ECO:0000259" key="11">
    <source>
        <dbReference type="PROSITE" id="PS00794"/>
    </source>
</evidence>
<evidence type="ECO:0000256" key="8">
    <source>
        <dbReference type="ARBA" id="ARBA00022909"/>
    </source>
</evidence>
<dbReference type="InterPro" id="IPR000550">
    <property type="entry name" value="Hppk"/>
</dbReference>
<evidence type="ECO:0000256" key="7">
    <source>
        <dbReference type="ARBA" id="ARBA00022840"/>
    </source>
</evidence>
<keyword evidence="4 12" id="KW-0808">Transferase</keyword>
<name>A0ABV9QQC6_9FIRM</name>
<evidence type="ECO:0000256" key="1">
    <source>
        <dbReference type="ARBA" id="ARBA00000198"/>
    </source>
</evidence>
<dbReference type="NCBIfam" id="TIGR00525">
    <property type="entry name" value="folB"/>
    <property type="match status" value="1"/>
</dbReference>
<dbReference type="RefSeq" id="WP_379789262.1">
    <property type="nucleotide sequence ID" value="NZ_JBHSHL010000056.1"/>
</dbReference>
<comment type="pathway">
    <text evidence="9">Cofactor biosynthesis; tetrahydrofolate biosynthesis; 2-amino-4-hydroxy-6-hydroxymethyl-7,8-dihydropteridine diphosphate from 7,8-dihydroneopterin triphosphate: step 3/4.</text>
</comment>
<comment type="catalytic activity">
    <reaction evidence="1">
        <text>6-hydroxymethyl-7,8-dihydropterin + ATP = (7,8-dihydropterin-6-yl)methyl diphosphate + AMP + H(+)</text>
        <dbReference type="Rhea" id="RHEA:11412"/>
        <dbReference type="ChEBI" id="CHEBI:15378"/>
        <dbReference type="ChEBI" id="CHEBI:30616"/>
        <dbReference type="ChEBI" id="CHEBI:44841"/>
        <dbReference type="ChEBI" id="CHEBI:72950"/>
        <dbReference type="ChEBI" id="CHEBI:456215"/>
        <dbReference type="EC" id="2.7.6.3"/>
    </reaction>
</comment>
<comment type="similarity">
    <text evidence="3">In the N-terminal section; belongs to the DHNA family.</text>
</comment>
<evidence type="ECO:0000256" key="9">
    <source>
        <dbReference type="RuleBase" id="RU362079"/>
    </source>
</evidence>
<dbReference type="SMART" id="SM00905">
    <property type="entry name" value="FolB"/>
    <property type="match status" value="1"/>
</dbReference>
<dbReference type="InterPro" id="IPR043133">
    <property type="entry name" value="GTP-CH-I_C/QueF"/>
</dbReference>
<comment type="function">
    <text evidence="9">Catalyzes the conversion of 7,8-dihydroneopterin to 6-hydroxymethyl-7,8-dihydropterin.</text>
</comment>
<feature type="region of interest" description="Disordered" evidence="10">
    <location>
        <begin position="272"/>
        <end position="292"/>
    </location>
</feature>
<evidence type="ECO:0000256" key="3">
    <source>
        <dbReference type="ARBA" id="ARBA00009640"/>
    </source>
</evidence>
<dbReference type="EMBL" id="JBHSHL010000056">
    <property type="protein sequence ID" value="MFC4805646.1"/>
    <property type="molecule type" value="Genomic_DNA"/>
</dbReference>
<accession>A0ABV9QQC6</accession>
<dbReference type="InterPro" id="IPR006156">
    <property type="entry name" value="Dihydroneopterin_aldolase"/>
</dbReference>
<dbReference type="NCBIfam" id="TIGR01498">
    <property type="entry name" value="folK"/>
    <property type="match status" value="1"/>
</dbReference>